<dbReference type="InterPro" id="IPR013783">
    <property type="entry name" value="Ig-like_fold"/>
</dbReference>
<organism evidence="15">
    <name type="scientific">marine metagenome</name>
    <dbReference type="NCBI Taxonomy" id="408172"/>
    <lineage>
        <taxon>unclassified sequences</taxon>
        <taxon>metagenomes</taxon>
        <taxon>ecological metagenomes</taxon>
    </lineage>
</organism>
<evidence type="ECO:0000256" key="2">
    <source>
        <dbReference type="ARBA" id="ARBA00004196"/>
    </source>
</evidence>
<keyword evidence="8" id="KW-0732">Signal</keyword>
<dbReference type="InterPro" id="IPR011050">
    <property type="entry name" value="Pectin_lyase_fold/virulence"/>
</dbReference>
<keyword evidence="12" id="KW-0966">Cell projection</keyword>
<name>A0A381ZV83_9ZZZZ</name>
<proteinExistence type="predicted"/>
<evidence type="ECO:0000256" key="1">
    <source>
        <dbReference type="ARBA" id="ARBA00004138"/>
    </source>
</evidence>
<keyword evidence="9" id="KW-0969">Cilium</keyword>
<evidence type="ECO:0000256" key="9">
    <source>
        <dbReference type="ARBA" id="ARBA00023069"/>
    </source>
</evidence>
<comment type="subcellular location">
    <subcellularLocation>
        <location evidence="2">Cell envelope</location>
    </subcellularLocation>
    <subcellularLocation>
        <location evidence="3">Cell outer membrane</location>
    </subcellularLocation>
    <subcellularLocation>
        <location evidence="1">Cell projection</location>
        <location evidence="1">Cilium</location>
    </subcellularLocation>
    <subcellularLocation>
        <location evidence="4">Cytoplasm</location>
    </subcellularLocation>
    <subcellularLocation>
        <location evidence="5">Secreted</location>
    </subcellularLocation>
</comment>
<dbReference type="EMBL" id="UINC01022793">
    <property type="protein sequence ID" value="SVA93150.1"/>
    <property type="molecule type" value="Genomic_DNA"/>
</dbReference>
<dbReference type="GO" id="GO:0005737">
    <property type="term" value="C:cytoplasm"/>
    <property type="evidence" value="ECO:0007669"/>
    <property type="project" value="UniProtKB-SubCell"/>
</dbReference>
<dbReference type="Gene3D" id="2.60.40.10">
    <property type="entry name" value="Immunoglobulins"/>
    <property type="match status" value="2"/>
</dbReference>
<keyword evidence="6" id="KW-0963">Cytoplasm</keyword>
<reference evidence="15" key="1">
    <citation type="submission" date="2018-05" db="EMBL/GenBank/DDBJ databases">
        <authorList>
            <person name="Lanie J.A."/>
            <person name="Ng W.-L."/>
            <person name="Kazmierczak K.M."/>
            <person name="Andrzejewski T.M."/>
            <person name="Davidsen T.M."/>
            <person name="Wayne K.J."/>
            <person name="Tettelin H."/>
            <person name="Glass J.I."/>
            <person name="Rusch D."/>
            <person name="Podicherti R."/>
            <person name="Tsui H.-C.T."/>
            <person name="Winkler M.E."/>
        </authorList>
    </citation>
    <scope>NUCLEOTIDE SEQUENCE</scope>
</reference>
<dbReference type="AlphaFoldDB" id="A0A381ZV83"/>
<evidence type="ECO:0000256" key="3">
    <source>
        <dbReference type="ARBA" id="ARBA00004442"/>
    </source>
</evidence>
<feature type="non-terminal residue" evidence="15">
    <location>
        <position position="1"/>
    </location>
</feature>
<evidence type="ECO:0000256" key="12">
    <source>
        <dbReference type="ARBA" id="ARBA00023273"/>
    </source>
</evidence>
<accession>A0A381ZV83</accession>
<dbReference type="GO" id="GO:0005929">
    <property type="term" value="C:cilium"/>
    <property type="evidence" value="ECO:0007669"/>
    <property type="project" value="UniProtKB-SubCell"/>
</dbReference>
<evidence type="ECO:0000256" key="13">
    <source>
        <dbReference type="SAM" id="MobiDB-lite"/>
    </source>
</evidence>
<evidence type="ECO:0000256" key="6">
    <source>
        <dbReference type="ARBA" id="ARBA00022490"/>
    </source>
</evidence>
<keyword evidence="7" id="KW-0964">Secreted</keyword>
<evidence type="ECO:0000313" key="15">
    <source>
        <dbReference type="EMBL" id="SVA93150.1"/>
    </source>
</evidence>
<keyword evidence="10" id="KW-0472">Membrane</keyword>
<keyword evidence="11" id="KW-0998">Cell outer membrane</keyword>
<dbReference type="Pfam" id="PF22544">
    <property type="entry name" value="HYDIN_VesB_CFA65-like_Ig"/>
    <property type="match status" value="1"/>
</dbReference>
<evidence type="ECO:0000256" key="11">
    <source>
        <dbReference type="ARBA" id="ARBA00023237"/>
    </source>
</evidence>
<dbReference type="Gene3D" id="2.160.20.10">
    <property type="entry name" value="Single-stranded right-handed beta-helix, Pectin lyase-like"/>
    <property type="match status" value="1"/>
</dbReference>
<dbReference type="GO" id="GO:0009279">
    <property type="term" value="C:cell outer membrane"/>
    <property type="evidence" value="ECO:0007669"/>
    <property type="project" value="UniProtKB-SubCell"/>
</dbReference>
<evidence type="ECO:0000256" key="4">
    <source>
        <dbReference type="ARBA" id="ARBA00004496"/>
    </source>
</evidence>
<feature type="region of interest" description="Disordered" evidence="13">
    <location>
        <begin position="577"/>
        <end position="650"/>
    </location>
</feature>
<feature type="domain" description="HYDIN/VesB/CFA65-like Ig-like" evidence="14">
    <location>
        <begin position="400"/>
        <end position="496"/>
    </location>
</feature>
<feature type="compositionally biased region" description="Polar residues" evidence="13">
    <location>
        <begin position="591"/>
        <end position="608"/>
    </location>
</feature>
<gene>
    <name evidence="15" type="ORF">METZ01_LOCUS146004</name>
</gene>
<feature type="non-terminal residue" evidence="15">
    <location>
        <position position="831"/>
    </location>
</feature>
<evidence type="ECO:0000256" key="10">
    <source>
        <dbReference type="ARBA" id="ARBA00023136"/>
    </source>
</evidence>
<protein>
    <recommendedName>
        <fullName evidence="14">HYDIN/VesB/CFA65-like Ig-like domain-containing protein</fullName>
    </recommendedName>
</protein>
<evidence type="ECO:0000259" key="14">
    <source>
        <dbReference type="Pfam" id="PF22544"/>
    </source>
</evidence>
<dbReference type="GO" id="GO:0005576">
    <property type="term" value="C:extracellular region"/>
    <property type="evidence" value="ECO:0007669"/>
    <property type="project" value="UniProtKB-SubCell"/>
</dbReference>
<feature type="compositionally biased region" description="Polar residues" evidence="13">
    <location>
        <begin position="616"/>
        <end position="626"/>
    </location>
</feature>
<dbReference type="InterPro" id="IPR053879">
    <property type="entry name" value="HYDIN_VesB_CFA65-like_Ig"/>
</dbReference>
<dbReference type="NCBIfam" id="TIGR01376">
    <property type="entry name" value="POMP_repeat"/>
    <property type="match status" value="1"/>
</dbReference>
<dbReference type="NCBIfam" id="NF012200">
    <property type="entry name" value="choice_anch_D"/>
    <property type="match status" value="1"/>
</dbReference>
<evidence type="ECO:0000256" key="8">
    <source>
        <dbReference type="ARBA" id="ARBA00022729"/>
    </source>
</evidence>
<dbReference type="SUPFAM" id="SSF51126">
    <property type="entry name" value="Pectin lyase-like"/>
    <property type="match status" value="1"/>
</dbReference>
<evidence type="ECO:0000256" key="5">
    <source>
        <dbReference type="ARBA" id="ARBA00004613"/>
    </source>
</evidence>
<sequence length="831" mass="86434">AAILSFMDTLLVSVVYTPTEAGRDSSILTFGSNDPDESTYTLALSGQAAENIILYVPSEYPTISAAIDSAFQQDTIEVATGTYEESVTLLDKNLVFRGSGRANETILQGDGTGPVVTVSGGQNSATIISGFTIIGGGGTQGGGIKIDGSSTPVLHHLILAANAVSGNGGGIAILSGGADVSFTTISNNTAGGNGGALYAAASASVVLNHSILWGNGNTEIGSFGNVAVSYSIVGGGVEGTGNLDLDPLFVNGPSLDFSLQWESFGIDGGDPAGELNQDGTVADMGALDYDQSFQPPDPVVAFSGVGGNGFIDLAWSEPVDPRGSPNEDVLDYTLLRATGSGLFDTLAVLATTETAFQDLGDTTHLINGQDYHYVLIPRDTSDLYSTTNDTLDLEPVGGSIAVDNSVQDFGSIDHDQSSVWAFIIGNTGNGVLTLDSLFTSSAWYSVGEPTMTIPADSSDTLLVLFQPNLTAGSLTDTLVIETDDLDAPEIQISLSGTSSWPVLELSDSELAYGNIRVDQVELLSVIMSNSGTDTLFVDSVYIADTLSGFSVNLSENNTSRAFVNRFVSKFPGKMNLIGKKRSSKTKEKSASRSSGKTQSPVKEQTVNRTRPRGYDPSSNMNKSDIIQGTGKSGYNASKEPGRSGAKPTSQKVLNSVLNISTEVLAGESIGLDISFSRSDTATVSTALEITSDDPLGNGDLSISLAARSVAPVLSLSSSEFSFGNPLADSSHIFTLSNTGSDTLNITELIVPANVYTQALSDSVLEPGVTAELNVLFSPNLDGYYTGDLEITSDTYLTGTSSIALSGLKLVQQSFDFSGVLLGESSAQGLTY</sequence>
<dbReference type="InterPro" id="IPR003368">
    <property type="entry name" value="POMP_repeat"/>
</dbReference>
<dbReference type="InterPro" id="IPR012334">
    <property type="entry name" value="Pectin_lyas_fold"/>
</dbReference>
<evidence type="ECO:0000256" key="7">
    <source>
        <dbReference type="ARBA" id="ARBA00022525"/>
    </source>
</evidence>